<evidence type="ECO:0000256" key="8">
    <source>
        <dbReference type="ARBA" id="ARBA00023136"/>
    </source>
</evidence>
<feature type="signal peptide" evidence="13">
    <location>
        <begin position="1"/>
        <end position="20"/>
    </location>
</feature>
<evidence type="ECO:0000256" key="5">
    <source>
        <dbReference type="ARBA" id="ARBA00022692"/>
    </source>
</evidence>
<organism evidence="16 17">
    <name type="scientific">Parahaliea maris</name>
    <dbReference type="NCBI Taxonomy" id="2716870"/>
    <lineage>
        <taxon>Bacteria</taxon>
        <taxon>Pseudomonadati</taxon>
        <taxon>Pseudomonadota</taxon>
        <taxon>Gammaproteobacteria</taxon>
        <taxon>Cellvibrionales</taxon>
        <taxon>Halieaceae</taxon>
        <taxon>Parahaliea</taxon>
    </lineage>
</organism>
<evidence type="ECO:0000256" key="4">
    <source>
        <dbReference type="ARBA" id="ARBA00022452"/>
    </source>
</evidence>
<evidence type="ECO:0000259" key="15">
    <source>
        <dbReference type="Pfam" id="PF07715"/>
    </source>
</evidence>
<feature type="domain" description="TonB-dependent receptor-like beta-barrel" evidence="14">
    <location>
        <begin position="291"/>
        <end position="727"/>
    </location>
</feature>
<dbReference type="Gene3D" id="2.40.170.20">
    <property type="entry name" value="TonB-dependent receptor, beta-barrel domain"/>
    <property type="match status" value="1"/>
</dbReference>
<keyword evidence="17" id="KW-1185">Reference proteome</keyword>
<dbReference type="GO" id="GO:0015344">
    <property type="term" value="F:siderophore uptake transmembrane transporter activity"/>
    <property type="evidence" value="ECO:0007669"/>
    <property type="project" value="TreeGrafter"/>
</dbReference>
<dbReference type="PROSITE" id="PS52016">
    <property type="entry name" value="TONB_DEPENDENT_REC_3"/>
    <property type="match status" value="1"/>
</dbReference>
<evidence type="ECO:0000256" key="10">
    <source>
        <dbReference type="ARBA" id="ARBA00023237"/>
    </source>
</evidence>
<evidence type="ECO:0000256" key="2">
    <source>
        <dbReference type="ARBA" id="ARBA00008143"/>
    </source>
</evidence>
<evidence type="ECO:0000256" key="11">
    <source>
        <dbReference type="PROSITE-ProRule" id="PRU01360"/>
    </source>
</evidence>
<dbReference type="AlphaFoldDB" id="A0A5C9A6E5"/>
<keyword evidence="5 11" id="KW-0812">Transmembrane</keyword>
<dbReference type="GO" id="GO:0009279">
    <property type="term" value="C:cell outer membrane"/>
    <property type="evidence" value="ECO:0007669"/>
    <property type="project" value="UniProtKB-SubCell"/>
</dbReference>
<proteinExistence type="inferred from homology"/>
<dbReference type="Gene3D" id="2.170.130.10">
    <property type="entry name" value="TonB-dependent receptor, plug domain"/>
    <property type="match status" value="1"/>
</dbReference>
<keyword evidence="4 11" id="KW-1134">Transmembrane beta strand</keyword>
<keyword evidence="8 11" id="KW-0472">Membrane</keyword>
<feature type="chain" id="PRO_5022843919" evidence="13">
    <location>
        <begin position="21"/>
        <end position="769"/>
    </location>
</feature>
<dbReference type="PANTHER" id="PTHR30069:SF29">
    <property type="entry name" value="HEMOGLOBIN AND HEMOGLOBIN-HAPTOGLOBIN-BINDING PROTEIN 1-RELATED"/>
    <property type="match status" value="1"/>
</dbReference>
<dbReference type="RefSeq" id="WP_148067493.1">
    <property type="nucleotide sequence ID" value="NZ_VRZA01000002.1"/>
</dbReference>
<evidence type="ECO:0000256" key="1">
    <source>
        <dbReference type="ARBA" id="ARBA00004571"/>
    </source>
</evidence>
<protein>
    <submittedName>
        <fullName evidence="16">TonB-dependent receptor</fullName>
    </submittedName>
</protein>
<dbReference type="InterPro" id="IPR039426">
    <property type="entry name" value="TonB-dep_rcpt-like"/>
</dbReference>
<dbReference type="SUPFAM" id="SSF56935">
    <property type="entry name" value="Porins"/>
    <property type="match status" value="1"/>
</dbReference>
<dbReference type="InterPro" id="IPR000531">
    <property type="entry name" value="Beta-barrel_TonB"/>
</dbReference>
<dbReference type="InterPro" id="IPR037066">
    <property type="entry name" value="Plug_dom_sf"/>
</dbReference>
<name>A0A5C9A6E5_9GAMM</name>
<keyword evidence="9 16" id="KW-0675">Receptor</keyword>
<evidence type="ECO:0000256" key="9">
    <source>
        <dbReference type="ARBA" id="ARBA00023170"/>
    </source>
</evidence>
<dbReference type="GO" id="GO:0044718">
    <property type="term" value="P:siderophore transmembrane transport"/>
    <property type="evidence" value="ECO:0007669"/>
    <property type="project" value="TreeGrafter"/>
</dbReference>
<evidence type="ECO:0000256" key="12">
    <source>
        <dbReference type="RuleBase" id="RU003357"/>
    </source>
</evidence>
<comment type="subcellular location">
    <subcellularLocation>
        <location evidence="1 11">Cell outer membrane</location>
        <topology evidence="1 11">Multi-pass membrane protein</topology>
    </subcellularLocation>
</comment>
<dbReference type="EMBL" id="VRZA01000002">
    <property type="protein sequence ID" value="TXS95582.1"/>
    <property type="molecule type" value="Genomic_DNA"/>
</dbReference>
<comment type="similarity">
    <text evidence="2">Belongs to the TonB-dependent receptor family. Hemoglobin/haptoglobin binding protein subfamily.</text>
</comment>
<accession>A0A5C9A6E5</accession>
<sequence length="769" mass="86815">MAKRWVCLLLCLAFAVTSRAQSNLSTLGDLLGALSERGYRIVYSDSSVPLQQPLQQPLSGADVSLDSLRDVLQVLDLELRPVDGAWVIVRAEDEPPAEPSARVDDPPVLETVIVTGTLHRFPAGGTAASRFSFKAQDLSRLPSLASDALRASLRVPGVSSVGVSARPRVRGGLPDEVLVIQDGVELLEPFHLADYHSAYSAIDYRTVESLDFYTGGFPSRYGNRMSGVMDIRQQWQEEQYHTDLGVSSFANFVHHRGTFGEQHPGGWLFSWRQGDLSDLTDYIETRSGQPRYRDAGLRGSVDVSPQWSLSGGFVYSEDDIDFSDEEEAAASEVDMRYAWVGTDLSLQEHLESRFTLSWLSLDRRRFQASFEQPDPEDPEPQDPEKGGFLDHRQEVERLALRNDWSLLRGDWLWEAGWQADYSRADYRHQSLFNRGELADLLGSEREVDRSLRVRPSGWAGGLYLQTQWPLVPGLIVQPSLRWDRQDYYQNGGSDSQFSPRLGLRWELGDQLHLSLSLGRFHQPEAINELQVLDGVTEFFPAQESDQAVLGLYWGHGRVAFNVELYQKRYREQKDRFENIFNPFVLLPELEPDRVALSPDRARARGLDIDTALELTPSLTAVLRYSYMDASDRIDGRWVDRRWSQEQTVNAGIGWERDGFSIGLALTWHSGWRSSELPAFVSEDTEIPVASVLNNTQLREYFSLDLGVSKSWEIGPTRLKLYTDISNLTDRKNQAGIDFDIEEVDGGYLLLQDPETLLPRVVSVGATLSF</sequence>
<keyword evidence="10 11" id="KW-0998">Cell outer membrane</keyword>
<evidence type="ECO:0000256" key="3">
    <source>
        <dbReference type="ARBA" id="ARBA00022448"/>
    </source>
</evidence>
<evidence type="ECO:0000256" key="7">
    <source>
        <dbReference type="ARBA" id="ARBA00023077"/>
    </source>
</evidence>
<gene>
    <name evidence="16" type="ORF">FV139_06795</name>
</gene>
<dbReference type="Proteomes" id="UP000321039">
    <property type="component" value="Unassembled WGS sequence"/>
</dbReference>
<keyword evidence="6 13" id="KW-0732">Signal</keyword>
<dbReference type="PANTHER" id="PTHR30069">
    <property type="entry name" value="TONB-DEPENDENT OUTER MEMBRANE RECEPTOR"/>
    <property type="match status" value="1"/>
</dbReference>
<evidence type="ECO:0000256" key="13">
    <source>
        <dbReference type="SAM" id="SignalP"/>
    </source>
</evidence>
<evidence type="ECO:0000313" key="17">
    <source>
        <dbReference type="Proteomes" id="UP000321039"/>
    </source>
</evidence>
<dbReference type="Pfam" id="PF07715">
    <property type="entry name" value="Plug"/>
    <property type="match status" value="1"/>
</dbReference>
<dbReference type="Pfam" id="PF00593">
    <property type="entry name" value="TonB_dep_Rec_b-barrel"/>
    <property type="match status" value="1"/>
</dbReference>
<keyword evidence="3 11" id="KW-0813">Transport</keyword>
<dbReference type="InterPro" id="IPR012910">
    <property type="entry name" value="Plug_dom"/>
</dbReference>
<feature type="domain" description="TonB-dependent receptor plug" evidence="15">
    <location>
        <begin position="126"/>
        <end position="226"/>
    </location>
</feature>
<evidence type="ECO:0000313" key="16">
    <source>
        <dbReference type="EMBL" id="TXS95582.1"/>
    </source>
</evidence>
<comment type="caution">
    <text evidence="16">The sequence shown here is derived from an EMBL/GenBank/DDBJ whole genome shotgun (WGS) entry which is preliminary data.</text>
</comment>
<evidence type="ECO:0000256" key="6">
    <source>
        <dbReference type="ARBA" id="ARBA00022729"/>
    </source>
</evidence>
<evidence type="ECO:0000259" key="14">
    <source>
        <dbReference type="Pfam" id="PF00593"/>
    </source>
</evidence>
<reference evidence="16 17" key="1">
    <citation type="submission" date="2019-08" db="EMBL/GenBank/DDBJ databases">
        <title>Parahaliea maris sp. nov., isolated from the surface seawater.</title>
        <authorList>
            <person name="Liu Y."/>
        </authorList>
    </citation>
    <scope>NUCLEOTIDE SEQUENCE [LARGE SCALE GENOMIC DNA]</scope>
    <source>
        <strain evidence="16 17">HSLHS9</strain>
    </source>
</reference>
<dbReference type="InterPro" id="IPR036942">
    <property type="entry name" value="Beta-barrel_TonB_sf"/>
</dbReference>
<keyword evidence="7 12" id="KW-0798">TonB box</keyword>